<keyword evidence="2" id="KW-0238">DNA-binding</keyword>
<protein>
    <submittedName>
        <fullName evidence="5">AsnC family transcriptional regulator</fullName>
    </submittedName>
</protein>
<dbReference type="PROSITE" id="PS50956">
    <property type="entry name" value="HTH_ASNC_2"/>
    <property type="match status" value="1"/>
</dbReference>
<evidence type="ECO:0000256" key="2">
    <source>
        <dbReference type="ARBA" id="ARBA00023125"/>
    </source>
</evidence>
<proteinExistence type="predicted"/>
<dbReference type="InterPro" id="IPR019888">
    <property type="entry name" value="Tscrpt_reg_AsnC-like"/>
</dbReference>
<keyword evidence="6" id="KW-1185">Reference proteome</keyword>
<evidence type="ECO:0000313" key="5">
    <source>
        <dbReference type="EMBL" id="RLM18073.1"/>
    </source>
</evidence>
<dbReference type="InterPro" id="IPR019887">
    <property type="entry name" value="Tscrpt_reg_AsnC/Lrp_C"/>
</dbReference>
<organism evidence="5 6">
    <name type="scientific">Brenneria alni</name>
    <dbReference type="NCBI Taxonomy" id="71656"/>
    <lineage>
        <taxon>Bacteria</taxon>
        <taxon>Pseudomonadati</taxon>
        <taxon>Pseudomonadota</taxon>
        <taxon>Gammaproteobacteria</taxon>
        <taxon>Enterobacterales</taxon>
        <taxon>Pectobacteriaceae</taxon>
        <taxon>Brenneria</taxon>
    </lineage>
</organism>
<keyword evidence="1" id="KW-0805">Transcription regulation</keyword>
<comment type="caution">
    <text evidence="5">The sequence shown here is derived from an EMBL/GenBank/DDBJ whole genome shotgun (WGS) entry which is preliminary data.</text>
</comment>
<name>A0A421DJ10_9GAMM</name>
<dbReference type="CDD" id="cd00090">
    <property type="entry name" value="HTH_ARSR"/>
    <property type="match status" value="1"/>
</dbReference>
<feature type="domain" description="HTH asnC-type" evidence="4">
    <location>
        <begin position="1"/>
        <end position="63"/>
    </location>
</feature>
<dbReference type="InterPro" id="IPR011991">
    <property type="entry name" value="ArsR-like_HTH"/>
</dbReference>
<dbReference type="GO" id="GO:0043200">
    <property type="term" value="P:response to amino acid"/>
    <property type="evidence" value="ECO:0007669"/>
    <property type="project" value="TreeGrafter"/>
</dbReference>
<reference evidence="5 6" key="1">
    <citation type="submission" date="2016-09" db="EMBL/GenBank/DDBJ databases">
        <authorList>
            <person name="Doonan J."/>
            <person name="Pachebat J.A."/>
            <person name="Golyshin P.N."/>
            <person name="Denman S."/>
            <person name="Mcdonald J.E."/>
        </authorList>
    </citation>
    <scope>NUCLEOTIDE SEQUENCE [LARGE SCALE GENOMIC DNA]</scope>
    <source>
        <strain evidence="5 6">NCPPB 3934</strain>
    </source>
</reference>
<dbReference type="Pfam" id="PF01037">
    <property type="entry name" value="AsnC_trans_reg"/>
    <property type="match status" value="1"/>
</dbReference>
<dbReference type="GO" id="GO:0006355">
    <property type="term" value="P:regulation of DNA-templated transcription"/>
    <property type="evidence" value="ECO:0007669"/>
    <property type="project" value="UniProtKB-ARBA"/>
</dbReference>
<dbReference type="PANTHER" id="PTHR30154:SF53">
    <property type="entry name" value="HTH-TYPE TRANSCRIPTIONAL REGULATOR LRPC"/>
    <property type="match status" value="1"/>
</dbReference>
<dbReference type="Proteomes" id="UP000285648">
    <property type="component" value="Unassembled WGS sequence"/>
</dbReference>
<dbReference type="AlphaFoldDB" id="A0A421DJ10"/>
<dbReference type="Gene3D" id="1.10.10.10">
    <property type="entry name" value="Winged helix-like DNA-binding domain superfamily/Winged helix DNA-binding domain"/>
    <property type="match status" value="1"/>
</dbReference>
<dbReference type="OrthoDB" id="9809462at2"/>
<sequence>MNETDQQIITLLRENARMSVTEISTRIKVSRATVQKRMEHLEKEGIISGYTIRIKPENEKNRIHAWMSIAVEGARQKSILQELRWEPAVYSLHTTNGKWDILAEIRTDNLESFNHALGHIRGIVGISCSETSILLSTYKA</sequence>
<evidence type="ECO:0000313" key="6">
    <source>
        <dbReference type="Proteomes" id="UP000285648"/>
    </source>
</evidence>
<dbReference type="SUPFAM" id="SSF46785">
    <property type="entry name" value="Winged helix' DNA-binding domain"/>
    <property type="match status" value="1"/>
</dbReference>
<dbReference type="GO" id="GO:0005829">
    <property type="term" value="C:cytosol"/>
    <property type="evidence" value="ECO:0007669"/>
    <property type="project" value="TreeGrafter"/>
</dbReference>
<evidence type="ECO:0000256" key="3">
    <source>
        <dbReference type="ARBA" id="ARBA00023163"/>
    </source>
</evidence>
<dbReference type="InterPro" id="IPR000485">
    <property type="entry name" value="AsnC-type_HTH_dom"/>
</dbReference>
<gene>
    <name evidence="5" type="ORF">BIY29_18690</name>
</gene>
<dbReference type="Pfam" id="PF13412">
    <property type="entry name" value="HTH_24"/>
    <property type="match status" value="1"/>
</dbReference>
<dbReference type="InterPro" id="IPR011008">
    <property type="entry name" value="Dimeric_a/b-barrel"/>
</dbReference>
<accession>A0A421DJ10</accession>
<dbReference type="SMART" id="SM00344">
    <property type="entry name" value="HTH_ASNC"/>
    <property type="match status" value="1"/>
</dbReference>
<evidence type="ECO:0000256" key="1">
    <source>
        <dbReference type="ARBA" id="ARBA00023015"/>
    </source>
</evidence>
<dbReference type="SUPFAM" id="SSF54909">
    <property type="entry name" value="Dimeric alpha+beta barrel"/>
    <property type="match status" value="1"/>
</dbReference>
<dbReference type="InterPro" id="IPR036388">
    <property type="entry name" value="WH-like_DNA-bd_sf"/>
</dbReference>
<dbReference type="RefSeq" id="WP_121576644.1">
    <property type="nucleotide sequence ID" value="NZ_MJLZ01000077.1"/>
</dbReference>
<dbReference type="Gene3D" id="3.30.70.920">
    <property type="match status" value="1"/>
</dbReference>
<dbReference type="InterPro" id="IPR036390">
    <property type="entry name" value="WH_DNA-bd_sf"/>
</dbReference>
<dbReference type="PRINTS" id="PR00033">
    <property type="entry name" value="HTHASNC"/>
</dbReference>
<dbReference type="GO" id="GO:0043565">
    <property type="term" value="F:sequence-specific DNA binding"/>
    <property type="evidence" value="ECO:0007669"/>
    <property type="project" value="InterPro"/>
</dbReference>
<keyword evidence="3" id="KW-0804">Transcription</keyword>
<evidence type="ECO:0000259" key="4">
    <source>
        <dbReference type="PROSITE" id="PS50956"/>
    </source>
</evidence>
<dbReference type="PANTHER" id="PTHR30154">
    <property type="entry name" value="LEUCINE-RESPONSIVE REGULATORY PROTEIN"/>
    <property type="match status" value="1"/>
</dbReference>
<dbReference type="EMBL" id="MJLZ01000077">
    <property type="protein sequence ID" value="RLM18073.1"/>
    <property type="molecule type" value="Genomic_DNA"/>
</dbReference>